<feature type="transmembrane region" description="Helical" evidence="1">
    <location>
        <begin position="68"/>
        <end position="85"/>
    </location>
</feature>
<feature type="transmembrane region" description="Helical" evidence="1">
    <location>
        <begin position="44"/>
        <end position="62"/>
    </location>
</feature>
<protein>
    <submittedName>
        <fullName evidence="2">Uncharacterized protein</fullName>
    </submittedName>
</protein>
<sequence length="1011" mass="119006">MVVSKGNKNYEIKPEEDSDESKNYLDIWQKNPAYKDVSNTFSNVKLFSFMGIILFVASVTLILTSDFYFSSGLAVFLFITFIITFHKDFYLFERGFTYLFRNFAEINPFENFKFYTLEDDPATLLIINKKDMVTIASRIFKVEVLAAGNIRPTINQFLYALDESKIPYSYQVVQKPIIKLDETHTHDKKQILYIRKLSTNNINSYRTHIYFSVYCTEKGTLSLSKLNNLLNTIILYSRDLKSNFSVNFHHTKISLLKRKDNKSKNKGGEEDDKDDLISAVRTLIYGRPIKLANNNETNSISFIKFFNVLFRFIFIGFIIGLVSSILLQFKVPLFYILGVDFGVVCLVIFLWWRELLFFFTKLCIRRYNLAQINPFSDVRFYRFKKVRDSFYVHINDVLLLGIKMFNLSSAIQPSFAMPDKFFRAMNNQKTPFIYTLNAVPIEKKEFTTKCTKQLNEKTVDELEGIIFTKFDGEEPPPKYKNPDIEYLNWMERRTGIWKTSITISTSSYQFTNTSTINELKQYIYELENELYYNAKNMGKVFQKNFKKFSLTPLRSQLLISGFRSECFKNSKFRLSGTHLRYLYFQGKKLVEFTNIVNEFRKGLDTRIPAEFNTPLHLENFITIGHTINTEFLEKEVPMGFTPDQLKRLLITNGTFDDREHLKMKIVSELIKAKIPSVVFDYTGDWSKLMRYFKGSRYEDSFLHFKFGQSFNVNLIYSGIQYDSNQLEYLNYFYDVFALAFKAQKNTIELLKKTFTENQKLDTRSIALDMTVKLNFTKNYYSENLLNLFNDFLNQSVFFSDIALEFENDIAPLDFIKTDKTVIIDLSNLKDLEQQSFTTFVIMSKFIHYINHSHEYYKKVLFIPNIDIFFSQQYIDSGFNQIHFGKIDKLLAPFIANGFGLVCSANQIHRLHPNVFNYLKNIITFQTTDSRDIATLKNKMQLQELHSSGYYSTKRNYTYQIEYLMSMRNFEVIVKRSDIFQPFPGEIEIKKIIKMLPFSDEKIYEYMGRQGY</sequence>
<feature type="non-terminal residue" evidence="2">
    <location>
        <position position="1011"/>
    </location>
</feature>
<name>A0A0F9KPW9_9ZZZZ</name>
<gene>
    <name evidence="2" type="ORF">LCGC14_1376440</name>
</gene>
<keyword evidence="1" id="KW-0472">Membrane</keyword>
<keyword evidence="1" id="KW-0812">Transmembrane</keyword>
<evidence type="ECO:0000256" key="1">
    <source>
        <dbReference type="SAM" id="Phobius"/>
    </source>
</evidence>
<reference evidence="2" key="1">
    <citation type="journal article" date="2015" name="Nature">
        <title>Complex archaea that bridge the gap between prokaryotes and eukaryotes.</title>
        <authorList>
            <person name="Spang A."/>
            <person name="Saw J.H."/>
            <person name="Jorgensen S.L."/>
            <person name="Zaremba-Niedzwiedzka K."/>
            <person name="Martijn J."/>
            <person name="Lind A.E."/>
            <person name="van Eijk R."/>
            <person name="Schleper C."/>
            <person name="Guy L."/>
            <person name="Ettema T.J."/>
        </authorList>
    </citation>
    <scope>NUCLEOTIDE SEQUENCE</scope>
</reference>
<feature type="transmembrane region" description="Helical" evidence="1">
    <location>
        <begin position="333"/>
        <end position="352"/>
    </location>
</feature>
<comment type="caution">
    <text evidence="2">The sequence shown here is derived from an EMBL/GenBank/DDBJ whole genome shotgun (WGS) entry which is preliminary data.</text>
</comment>
<evidence type="ECO:0000313" key="2">
    <source>
        <dbReference type="EMBL" id="KKM76806.1"/>
    </source>
</evidence>
<accession>A0A0F9KPW9</accession>
<dbReference type="EMBL" id="LAZR01008744">
    <property type="protein sequence ID" value="KKM76806.1"/>
    <property type="molecule type" value="Genomic_DNA"/>
</dbReference>
<organism evidence="2">
    <name type="scientific">marine sediment metagenome</name>
    <dbReference type="NCBI Taxonomy" id="412755"/>
    <lineage>
        <taxon>unclassified sequences</taxon>
        <taxon>metagenomes</taxon>
        <taxon>ecological metagenomes</taxon>
    </lineage>
</organism>
<proteinExistence type="predicted"/>
<dbReference type="AlphaFoldDB" id="A0A0F9KPW9"/>
<feature type="transmembrane region" description="Helical" evidence="1">
    <location>
        <begin position="308"/>
        <end position="327"/>
    </location>
</feature>
<keyword evidence="1" id="KW-1133">Transmembrane helix</keyword>